<dbReference type="PROSITE" id="PS51375">
    <property type="entry name" value="PPR"/>
    <property type="match status" value="1"/>
</dbReference>
<keyword evidence="3" id="KW-1133">Transmembrane helix</keyword>
<keyword evidence="1" id="KW-0677">Repeat</keyword>
<dbReference type="Gene3D" id="1.25.40.10">
    <property type="entry name" value="Tetratricopeptide repeat domain"/>
    <property type="match status" value="2"/>
</dbReference>
<dbReference type="PANTHER" id="PTHR47447:SF17">
    <property type="entry name" value="OS12G0638900 PROTEIN"/>
    <property type="match status" value="1"/>
</dbReference>
<dbReference type="Proteomes" id="UP000601435">
    <property type="component" value="Unassembled WGS sequence"/>
</dbReference>
<dbReference type="InterPro" id="IPR011990">
    <property type="entry name" value="TPR-like_helical_dom_sf"/>
</dbReference>
<reference evidence="4" key="1">
    <citation type="submission" date="2021-02" db="EMBL/GenBank/DDBJ databases">
        <authorList>
            <person name="Dougan E. K."/>
            <person name="Rhodes N."/>
            <person name="Thang M."/>
            <person name="Chan C."/>
        </authorList>
    </citation>
    <scope>NUCLEOTIDE SEQUENCE</scope>
</reference>
<feature type="transmembrane region" description="Helical" evidence="3">
    <location>
        <begin position="248"/>
        <end position="266"/>
    </location>
</feature>
<dbReference type="OrthoDB" id="10049244at2759"/>
<keyword evidence="5" id="KW-1185">Reference proteome</keyword>
<dbReference type="Gene3D" id="3.40.1090.10">
    <property type="entry name" value="Cytosolic phospholipase A2 catalytic domain"/>
    <property type="match status" value="1"/>
</dbReference>
<evidence type="ECO:0000313" key="5">
    <source>
        <dbReference type="Proteomes" id="UP000601435"/>
    </source>
</evidence>
<organism evidence="4 5">
    <name type="scientific">Symbiodinium necroappetens</name>
    <dbReference type="NCBI Taxonomy" id="1628268"/>
    <lineage>
        <taxon>Eukaryota</taxon>
        <taxon>Sar</taxon>
        <taxon>Alveolata</taxon>
        <taxon>Dinophyceae</taxon>
        <taxon>Suessiales</taxon>
        <taxon>Symbiodiniaceae</taxon>
        <taxon>Symbiodinium</taxon>
    </lineage>
</organism>
<keyword evidence="3" id="KW-0472">Membrane</keyword>
<dbReference type="AlphaFoldDB" id="A0A812TU83"/>
<name>A0A812TU83_9DINO</name>
<dbReference type="PANTHER" id="PTHR47447">
    <property type="entry name" value="OS03G0856100 PROTEIN"/>
    <property type="match status" value="1"/>
</dbReference>
<evidence type="ECO:0000256" key="2">
    <source>
        <dbReference type="PROSITE-ProRule" id="PRU00708"/>
    </source>
</evidence>
<dbReference type="EMBL" id="CAJNJA010025164">
    <property type="protein sequence ID" value="CAE7538180.1"/>
    <property type="molecule type" value="Genomic_DNA"/>
</dbReference>
<keyword evidence="3" id="KW-0812">Transmembrane</keyword>
<evidence type="ECO:0000256" key="3">
    <source>
        <dbReference type="SAM" id="Phobius"/>
    </source>
</evidence>
<feature type="repeat" description="PPR" evidence="2">
    <location>
        <begin position="38"/>
        <end position="72"/>
    </location>
</feature>
<evidence type="ECO:0000313" key="4">
    <source>
        <dbReference type="EMBL" id="CAE7538180.1"/>
    </source>
</evidence>
<dbReference type="InterPro" id="IPR016035">
    <property type="entry name" value="Acyl_Trfase/lysoPLipase"/>
</dbReference>
<sequence length="626" mass="68047">MLRCTPPFRRLQLLARQGAWWQVLAELQEWPSRGCTPDVVALSVGITACARAAKWQDAIGLVSAMSKMGVRPNTVAYNSMLAACSTGQAWEMALGCLQHMTHLGLADVISLNSVLHGLAGGLQWLRALHLLQDAAAELSPSKLDAFTFNAAMNACRLQWVQSLALLQVMLQARLLPDVVTCSSLVSSCTSCSHWARALTVYYDILQVLPEGRYSLKLGPSGVVSAVSRNLMIQASTLCGQLNGKLPSAVAKFALGILVLTPLILLVPLAAIELLAYGLLLIVLAAAVSALTWWPPAPASTEKVKIMRAPGSLAGRLRSARAGGEHRRMAAVLREDSDELEAEELAEEVGSIVGAFVATRTDNELREEFNNLEEWYRQMGPEEGPFPVPYWEVVVRVLWRGYIYDYMNQRPRSIVDLGREDAGVVTYRNQATFVSAGLTFAEAFERTGRTFTITCTPTCGGPLLLLNRHTAPNMLIASAVCASSSMPMLVQAVRLLEKGPDGSVRPWPGVASLVRDGTMMADSPCHELAEMLNMRWSIVSQVNPHAVPLSLPLLLAGRLRRSSSAWASASMAAAEPLLRRHSGQQPGEDYFGDVPLLHGAEVFLPAEPSCTSCFTRLGRKAFWHQAL</sequence>
<dbReference type="Pfam" id="PF13041">
    <property type="entry name" value="PPR_2"/>
    <property type="match status" value="1"/>
</dbReference>
<feature type="non-terminal residue" evidence="4">
    <location>
        <position position="1"/>
    </location>
</feature>
<feature type="transmembrane region" description="Helical" evidence="3">
    <location>
        <begin position="273"/>
        <end position="293"/>
    </location>
</feature>
<accession>A0A812TU83</accession>
<dbReference type="SUPFAM" id="SSF52151">
    <property type="entry name" value="FabD/lysophospholipase-like"/>
    <property type="match status" value="1"/>
</dbReference>
<gene>
    <name evidence="4" type="ORF">SNEC2469_LOCUS15493</name>
</gene>
<protein>
    <recommendedName>
        <fullName evidence="6">Pentatricopeptide repeat-containing protein, chloroplastic</fullName>
    </recommendedName>
</protein>
<evidence type="ECO:0008006" key="6">
    <source>
        <dbReference type="Google" id="ProtNLM"/>
    </source>
</evidence>
<comment type="caution">
    <text evidence="4">The sequence shown here is derived from an EMBL/GenBank/DDBJ whole genome shotgun (WGS) entry which is preliminary data.</text>
</comment>
<evidence type="ECO:0000256" key="1">
    <source>
        <dbReference type="ARBA" id="ARBA00022737"/>
    </source>
</evidence>
<proteinExistence type="predicted"/>
<dbReference type="InterPro" id="IPR002885">
    <property type="entry name" value="PPR_rpt"/>
</dbReference>